<organism evidence="7 8">
    <name type="scientific">Cohnella cellulosilytica</name>
    <dbReference type="NCBI Taxonomy" id="986710"/>
    <lineage>
        <taxon>Bacteria</taxon>
        <taxon>Bacillati</taxon>
        <taxon>Bacillota</taxon>
        <taxon>Bacilli</taxon>
        <taxon>Bacillales</taxon>
        <taxon>Paenibacillaceae</taxon>
        <taxon>Cohnella</taxon>
    </lineage>
</organism>
<evidence type="ECO:0000256" key="2">
    <source>
        <dbReference type="ARBA" id="ARBA00008814"/>
    </source>
</evidence>
<comment type="subcellular location">
    <subcellularLocation>
        <location evidence="1">Cell envelope</location>
    </subcellularLocation>
</comment>
<feature type="domain" description="Fe/B12 periplasmic-binding" evidence="6">
    <location>
        <begin position="11"/>
        <end position="264"/>
    </location>
</feature>
<feature type="coiled-coil region" evidence="5">
    <location>
        <begin position="119"/>
        <end position="146"/>
    </location>
</feature>
<dbReference type="EMBL" id="JBHTAI010000019">
    <property type="protein sequence ID" value="MFC7151909.1"/>
    <property type="molecule type" value="Genomic_DNA"/>
</dbReference>
<accession>A0ABW2FJ09</accession>
<proteinExistence type="inferred from homology"/>
<evidence type="ECO:0000313" key="8">
    <source>
        <dbReference type="Proteomes" id="UP001596378"/>
    </source>
</evidence>
<dbReference type="InterPro" id="IPR002491">
    <property type="entry name" value="ABC_transptr_periplasmic_BD"/>
</dbReference>
<dbReference type="InterPro" id="IPR051313">
    <property type="entry name" value="Bact_iron-sidero_bind"/>
</dbReference>
<protein>
    <submittedName>
        <fullName evidence="7">ABC transporter substrate-binding protein</fullName>
    </submittedName>
</protein>
<comment type="similarity">
    <text evidence="2">Belongs to the bacterial solute-binding protein 8 family.</text>
</comment>
<name>A0ABW2FJ09_9BACL</name>
<dbReference type="PROSITE" id="PS50983">
    <property type="entry name" value="FE_B12_PBP"/>
    <property type="match status" value="1"/>
</dbReference>
<keyword evidence="3" id="KW-0813">Transport</keyword>
<evidence type="ECO:0000256" key="5">
    <source>
        <dbReference type="SAM" id="Coils"/>
    </source>
</evidence>
<evidence type="ECO:0000259" key="6">
    <source>
        <dbReference type="PROSITE" id="PS50983"/>
    </source>
</evidence>
<keyword evidence="5" id="KW-0175">Coiled coil</keyword>
<dbReference type="PANTHER" id="PTHR30532">
    <property type="entry name" value="IRON III DICITRATE-BINDING PERIPLASMIC PROTEIN"/>
    <property type="match status" value="1"/>
</dbReference>
<evidence type="ECO:0000256" key="1">
    <source>
        <dbReference type="ARBA" id="ARBA00004196"/>
    </source>
</evidence>
<dbReference type="PANTHER" id="PTHR30532:SF29">
    <property type="entry name" value="FE(3+) DICITRATE-BINDING PERIPLASMIC PROTEIN"/>
    <property type="match status" value="1"/>
</dbReference>
<dbReference type="SUPFAM" id="SSF53807">
    <property type="entry name" value="Helical backbone' metal receptor"/>
    <property type="match status" value="1"/>
</dbReference>
<dbReference type="Proteomes" id="UP001596378">
    <property type="component" value="Unassembled WGS sequence"/>
</dbReference>
<reference evidence="8" key="1">
    <citation type="journal article" date="2019" name="Int. J. Syst. Evol. Microbiol.">
        <title>The Global Catalogue of Microorganisms (GCM) 10K type strain sequencing project: providing services to taxonomists for standard genome sequencing and annotation.</title>
        <authorList>
            <consortium name="The Broad Institute Genomics Platform"/>
            <consortium name="The Broad Institute Genome Sequencing Center for Infectious Disease"/>
            <person name="Wu L."/>
            <person name="Ma J."/>
        </authorList>
    </citation>
    <scope>NUCLEOTIDE SEQUENCE [LARGE SCALE GENOMIC DNA]</scope>
    <source>
        <strain evidence="8">KCTC 12907</strain>
    </source>
</reference>
<comment type="caution">
    <text evidence="7">The sequence shown here is derived from an EMBL/GenBank/DDBJ whole genome shotgun (WGS) entry which is preliminary data.</text>
</comment>
<dbReference type="RefSeq" id="WP_378046591.1">
    <property type="nucleotide sequence ID" value="NZ_JBHMDN010000011.1"/>
</dbReference>
<keyword evidence="4" id="KW-0732">Signal</keyword>
<dbReference type="Gene3D" id="3.40.50.1980">
    <property type="entry name" value="Nitrogenase molybdenum iron protein domain"/>
    <property type="match status" value="2"/>
</dbReference>
<keyword evidence="8" id="KW-1185">Reference proteome</keyword>
<evidence type="ECO:0000313" key="7">
    <source>
        <dbReference type="EMBL" id="MFC7151909.1"/>
    </source>
</evidence>
<dbReference type="Pfam" id="PF01497">
    <property type="entry name" value="Peripla_BP_2"/>
    <property type="match status" value="1"/>
</dbReference>
<gene>
    <name evidence="7" type="ORF">ACFQMJ_25505</name>
</gene>
<sequence>MGNEVQIPAEPQRIIAPFLEDPLTALGVLPVAQWSAGGDPQAYLKDKLQDVPPLHMDTGLQMEEVLGFNPDLIILSNSSYLKTASYEEFSRIAPTFVLSADTQDWRDVVLGLGELLGKQTEAEQALQDHDRKLAEAKQQIQAAVGDKTAVLLQGNDEKEYKLFGTHFYGGAVLYGELGFKPPELLKGDYDTYSVETLPELQEVDYIFVLSGPGRAKPPEENSLWQNLPAVKEGRVFPIDSGHWFNQNVIADEKIAEDVLRYVVQ</sequence>
<evidence type="ECO:0000256" key="3">
    <source>
        <dbReference type="ARBA" id="ARBA00022448"/>
    </source>
</evidence>
<evidence type="ECO:0000256" key="4">
    <source>
        <dbReference type="ARBA" id="ARBA00022729"/>
    </source>
</evidence>